<comment type="caution">
    <text evidence="2">The sequence shown here is derived from an EMBL/GenBank/DDBJ whole genome shotgun (WGS) entry which is preliminary data.</text>
</comment>
<feature type="transmembrane region" description="Helical" evidence="1">
    <location>
        <begin position="112"/>
        <end position="136"/>
    </location>
</feature>
<reference evidence="2" key="1">
    <citation type="journal article" date="2021" name="Genome Biol. Evol.">
        <title>The assembled and annotated genome of the fairy-ring fungus Marasmius oreades.</title>
        <authorList>
            <person name="Hiltunen M."/>
            <person name="Ament-Velasquez S.L."/>
            <person name="Johannesson H."/>
        </authorList>
    </citation>
    <scope>NUCLEOTIDE SEQUENCE</scope>
    <source>
        <strain evidence="2">03SP1</strain>
    </source>
</reference>
<feature type="transmembrane region" description="Helical" evidence="1">
    <location>
        <begin position="20"/>
        <end position="48"/>
    </location>
</feature>
<accession>A0A9P7RW16</accession>
<dbReference type="RefSeq" id="XP_043006958.1">
    <property type="nucleotide sequence ID" value="XM_043154503.1"/>
</dbReference>
<dbReference type="EMBL" id="CM032186">
    <property type="protein sequence ID" value="KAG7090488.1"/>
    <property type="molecule type" value="Genomic_DNA"/>
</dbReference>
<proteinExistence type="predicted"/>
<protein>
    <submittedName>
        <fullName evidence="2">Uncharacterized protein</fullName>
    </submittedName>
</protein>
<feature type="transmembrane region" description="Helical" evidence="1">
    <location>
        <begin position="188"/>
        <end position="210"/>
    </location>
</feature>
<dbReference type="KEGG" id="more:E1B28_009602"/>
<keyword evidence="1" id="KW-0472">Membrane</keyword>
<gene>
    <name evidence="2" type="ORF">E1B28_009602</name>
</gene>
<evidence type="ECO:0000313" key="2">
    <source>
        <dbReference type="EMBL" id="KAG7090488.1"/>
    </source>
</evidence>
<dbReference type="OrthoDB" id="2744793at2759"/>
<dbReference type="AlphaFoldDB" id="A0A9P7RW16"/>
<organism evidence="2 3">
    <name type="scientific">Marasmius oreades</name>
    <name type="common">fairy-ring Marasmius</name>
    <dbReference type="NCBI Taxonomy" id="181124"/>
    <lineage>
        <taxon>Eukaryota</taxon>
        <taxon>Fungi</taxon>
        <taxon>Dikarya</taxon>
        <taxon>Basidiomycota</taxon>
        <taxon>Agaricomycotina</taxon>
        <taxon>Agaricomycetes</taxon>
        <taxon>Agaricomycetidae</taxon>
        <taxon>Agaricales</taxon>
        <taxon>Marasmiineae</taxon>
        <taxon>Marasmiaceae</taxon>
        <taxon>Marasmius</taxon>
    </lineage>
</organism>
<dbReference type="Proteomes" id="UP001049176">
    <property type="component" value="Chromosome 6"/>
</dbReference>
<keyword evidence="1" id="KW-0812">Transmembrane</keyword>
<sequence>MATVDASKDLVLLGTYGRNTIFNTVGLLTSSVLYGVYLVLFFAAMCIMCQRADAFTGPRMVLLVAVIILFLLSTSYICCTFSYFILGVKKLLVENSGSVPLRVKNAALMAKFHTLGIVGEVTFPIASVIGDSIVIWRAWVLSGGNKKVMFLPVMLLLGMAATTVSFVVCMIEEDLPAGFSPECRARNTALFVLSMVTNITGTAVIGYQTWSYRRVVKKYLHNCRHRARAEKLLVMLLDSGVIYTTLWIIQLGVLVSPSTPDFTVQAFRVMFSAASSQLVGIYPTLIIVLIMLRRSIWDSAGTFTVCEDIGMKNQSARISDASQLESAHDAVWCPVITNLNLGPEGR</sequence>
<feature type="transmembrane region" description="Helical" evidence="1">
    <location>
        <begin position="269"/>
        <end position="292"/>
    </location>
</feature>
<dbReference type="GeneID" id="66078678"/>
<name>A0A9P7RW16_9AGAR</name>
<keyword evidence="3" id="KW-1185">Reference proteome</keyword>
<feature type="transmembrane region" description="Helical" evidence="1">
    <location>
        <begin position="148"/>
        <end position="168"/>
    </location>
</feature>
<feature type="transmembrane region" description="Helical" evidence="1">
    <location>
        <begin position="231"/>
        <end position="249"/>
    </location>
</feature>
<evidence type="ECO:0000313" key="3">
    <source>
        <dbReference type="Proteomes" id="UP001049176"/>
    </source>
</evidence>
<keyword evidence="1" id="KW-1133">Transmembrane helix</keyword>
<feature type="transmembrane region" description="Helical" evidence="1">
    <location>
        <begin position="60"/>
        <end position="86"/>
    </location>
</feature>
<evidence type="ECO:0000256" key="1">
    <source>
        <dbReference type="SAM" id="Phobius"/>
    </source>
</evidence>